<dbReference type="Proteomes" id="UP001466331">
    <property type="component" value="Unassembled WGS sequence"/>
</dbReference>
<sequence>MAEPLADQVLRKISEARELYHRLILMVGPAGSGKTSALQEVSASTSAPLVNVNLELSRRMLDLTERRRALQLPRLLGEIVGEATGELVLLDNIEILFDVHLKQDPLRLLQGLSRNKTVVAAWNGSIVDGHMTYAAADHPEYRRYPICDFLVASPDLPSGRHMKETRI</sequence>
<organism evidence="1 2">
    <name type="scientific">Rarispira pelagica</name>
    <dbReference type="NCBI Taxonomy" id="3141764"/>
    <lineage>
        <taxon>Bacteria</taxon>
        <taxon>Pseudomonadati</taxon>
        <taxon>Spirochaetota</taxon>
        <taxon>Spirochaetia</taxon>
        <taxon>Winmispirales</taxon>
        <taxon>Winmispiraceae</taxon>
        <taxon>Rarispira</taxon>
    </lineage>
</organism>
<keyword evidence="2" id="KW-1185">Reference proteome</keyword>
<dbReference type="InterPro" id="IPR027417">
    <property type="entry name" value="P-loop_NTPase"/>
</dbReference>
<name>A0ABU9UB67_9SPIR</name>
<dbReference type="NCBIfam" id="NF033453">
    <property type="entry name" value="BREX_3_BrxF"/>
    <property type="match status" value="1"/>
</dbReference>
<proteinExistence type="predicted"/>
<dbReference type="RefSeq" id="WP_420069368.1">
    <property type="nucleotide sequence ID" value="NZ_JBCHKQ010000002.1"/>
</dbReference>
<comment type="caution">
    <text evidence="1">The sequence shown here is derived from an EMBL/GenBank/DDBJ whole genome shotgun (WGS) entry which is preliminary data.</text>
</comment>
<dbReference type="EMBL" id="JBCHKQ010000002">
    <property type="protein sequence ID" value="MEM5947922.1"/>
    <property type="molecule type" value="Genomic_DNA"/>
</dbReference>
<reference evidence="1 2" key="1">
    <citation type="submission" date="2024-03" db="EMBL/GenBank/DDBJ databases">
        <title>Ignisphaera cupida sp. nov., a hyperthermophilic hydrolytic archaeon from a hot spring of Kamchatka, and proposal of Ignisphaeraceae fam. nov.</title>
        <authorList>
            <person name="Podosokorskaya O.A."/>
            <person name="Elcheninov A.G."/>
            <person name="Maltseva A.I."/>
            <person name="Zayulina K.S."/>
            <person name="Novikov A."/>
            <person name="Merkel A.Y."/>
        </authorList>
    </citation>
    <scope>NUCLEOTIDE SEQUENCE [LARGE SCALE GENOMIC DNA]</scope>
    <source>
        <strain evidence="1 2">38H-sp</strain>
    </source>
</reference>
<dbReference type="SUPFAM" id="SSF52540">
    <property type="entry name" value="P-loop containing nucleoside triphosphate hydrolases"/>
    <property type="match status" value="1"/>
</dbReference>
<evidence type="ECO:0000313" key="1">
    <source>
        <dbReference type="EMBL" id="MEM5947922.1"/>
    </source>
</evidence>
<evidence type="ECO:0000313" key="2">
    <source>
        <dbReference type="Proteomes" id="UP001466331"/>
    </source>
</evidence>
<accession>A0ABU9UB67</accession>
<gene>
    <name evidence="1" type="primary">brxF</name>
    <name evidence="1" type="ORF">WKV44_05145</name>
</gene>
<protein>
    <submittedName>
        <fullName evidence="1">BREX-3 system P-loop-containing protein BrxF</fullName>
    </submittedName>
</protein>
<dbReference type="InterPro" id="IPR048067">
    <property type="entry name" value="BREX_3_BrxF"/>
</dbReference>
<dbReference type="Gene3D" id="3.40.50.300">
    <property type="entry name" value="P-loop containing nucleotide triphosphate hydrolases"/>
    <property type="match status" value="1"/>
</dbReference>